<keyword evidence="11" id="KW-1185">Reference proteome</keyword>
<sequence length="593" mass="62294">MSTRPAFLDVRQSARQCRWVERLTPAQSNVALDIAQTHGMDEILARVLAARGVAAADAPGFIDPTIKALMPDPSVITDLNAAAARIARAISTGERVAIFGDYDVDGAASSALLARYLRHFGIEPAVYIPDRIFEGYGPNPAAMRTLAEDASLIVTVDCGTNSAAAFEAIAGSGTEIVVLDHHQIGGPLPEVAAVVNPNRDDDMSGLTYLCAAGVVFMTLVDVSRQLRADGRKNAPDLMALLDLVALATVCDVVPLMGLNRAFVVKGLQVARRQNNPGLAALASIARIGEPLAPFHFGYVLGPRINAGGRIGDAALGARLLATDDADGARALAGELDALNAQRQAIEAEMVEQARAEAERELQSANPPSVIVTESDRWHPGIAGLIAARLRESFRKPAFAIAFDANGVGTGSGRSIAGFDLGRLVRRAVEAGILEKGGGHAMAAGLTVRADRLGSLRAFFEEQAAGRVSDLVANDVLEIDGALSASGVTAELIDRLEQAGPFGSGNPQPVFVLPRHQIGHVKPVGNGHLKLSLRGMGPGSLDAIAFRVRDEPLGRMLSENVGNGLHLAGTVSINHWNGRRIPQLRVIDAAVPEG</sequence>
<evidence type="ECO:0000313" key="10">
    <source>
        <dbReference type="EMBL" id="QBK30857.1"/>
    </source>
</evidence>
<dbReference type="AlphaFoldDB" id="A0A4P6V0E0"/>
<organism evidence="10 11">
    <name type="scientific">Roseitalea porphyridii</name>
    <dbReference type="NCBI Taxonomy" id="1852022"/>
    <lineage>
        <taxon>Bacteria</taxon>
        <taxon>Pseudomonadati</taxon>
        <taxon>Pseudomonadota</taxon>
        <taxon>Alphaproteobacteria</taxon>
        <taxon>Hyphomicrobiales</taxon>
        <taxon>Ahrensiaceae</taxon>
        <taxon>Roseitalea</taxon>
    </lineage>
</organism>
<dbReference type="GO" id="GO:0006310">
    <property type="term" value="P:DNA recombination"/>
    <property type="evidence" value="ECO:0007669"/>
    <property type="project" value="InterPro"/>
</dbReference>
<dbReference type="PANTHER" id="PTHR30255">
    <property type="entry name" value="SINGLE-STRANDED-DNA-SPECIFIC EXONUCLEASE RECJ"/>
    <property type="match status" value="1"/>
</dbReference>
<keyword evidence="4" id="KW-0378">Hydrolase</keyword>
<dbReference type="InterPro" id="IPR003156">
    <property type="entry name" value="DHHA1_dom"/>
</dbReference>
<feature type="domain" description="RecJ OB" evidence="9">
    <location>
        <begin position="478"/>
        <end position="587"/>
    </location>
</feature>
<accession>A0A4P6V0E0</accession>
<name>A0A4P6V0E0_9HYPH</name>
<dbReference type="InterPro" id="IPR041122">
    <property type="entry name" value="RecJ_OB"/>
</dbReference>
<dbReference type="GO" id="GO:0006281">
    <property type="term" value="P:DNA repair"/>
    <property type="evidence" value="ECO:0007669"/>
    <property type="project" value="InterPro"/>
</dbReference>
<dbReference type="Pfam" id="PF02272">
    <property type="entry name" value="DHHA1"/>
    <property type="match status" value="1"/>
</dbReference>
<dbReference type="KEGG" id="rpod:E0E05_09785"/>
<evidence type="ECO:0000256" key="5">
    <source>
        <dbReference type="ARBA" id="ARBA00022839"/>
    </source>
</evidence>
<evidence type="ECO:0000256" key="4">
    <source>
        <dbReference type="ARBA" id="ARBA00022801"/>
    </source>
</evidence>
<dbReference type="EMBL" id="CP036532">
    <property type="protein sequence ID" value="QBK30857.1"/>
    <property type="molecule type" value="Genomic_DNA"/>
</dbReference>
<dbReference type="Pfam" id="PF01368">
    <property type="entry name" value="DHH"/>
    <property type="match status" value="1"/>
</dbReference>
<evidence type="ECO:0000256" key="6">
    <source>
        <dbReference type="SAM" id="Coils"/>
    </source>
</evidence>
<dbReference type="NCBIfam" id="TIGR00644">
    <property type="entry name" value="recJ"/>
    <property type="match status" value="1"/>
</dbReference>
<evidence type="ECO:0000259" key="9">
    <source>
        <dbReference type="Pfam" id="PF17768"/>
    </source>
</evidence>
<dbReference type="InterPro" id="IPR051673">
    <property type="entry name" value="SSDNA_exonuclease_RecJ"/>
</dbReference>
<dbReference type="Gene3D" id="3.10.310.30">
    <property type="match status" value="1"/>
</dbReference>
<evidence type="ECO:0000256" key="3">
    <source>
        <dbReference type="ARBA" id="ARBA00022722"/>
    </source>
</evidence>
<feature type="domain" description="DDH" evidence="7">
    <location>
        <begin position="95"/>
        <end position="248"/>
    </location>
</feature>
<dbReference type="InterPro" id="IPR001667">
    <property type="entry name" value="DDH_dom"/>
</dbReference>
<dbReference type="GO" id="GO:0008409">
    <property type="term" value="F:5'-3' exonuclease activity"/>
    <property type="evidence" value="ECO:0007669"/>
    <property type="project" value="InterPro"/>
</dbReference>
<protein>
    <recommendedName>
        <fullName evidence="2">Single-stranded-DNA-specific exonuclease RecJ</fullName>
    </recommendedName>
</protein>
<dbReference type="PANTHER" id="PTHR30255:SF2">
    <property type="entry name" value="SINGLE-STRANDED-DNA-SPECIFIC EXONUCLEASE RECJ"/>
    <property type="match status" value="1"/>
</dbReference>
<evidence type="ECO:0000256" key="2">
    <source>
        <dbReference type="ARBA" id="ARBA00019841"/>
    </source>
</evidence>
<dbReference type="InterPro" id="IPR004610">
    <property type="entry name" value="RecJ"/>
</dbReference>
<evidence type="ECO:0000259" key="7">
    <source>
        <dbReference type="Pfam" id="PF01368"/>
    </source>
</evidence>
<evidence type="ECO:0000256" key="1">
    <source>
        <dbReference type="ARBA" id="ARBA00005915"/>
    </source>
</evidence>
<dbReference type="GeneID" id="90767586"/>
<dbReference type="Proteomes" id="UP000293719">
    <property type="component" value="Chromosome"/>
</dbReference>
<reference evidence="10 11" key="1">
    <citation type="journal article" date="2017" name="Int. J. Syst. Evol. Microbiol.">
        <title>Roseitalea porphyridii gen. nov., sp. nov., isolated from a red alga, and reclassification of Hoeflea suaedae Chung et al. 2013 as Pseudohoeflea suaedae gen. nov., comb. nov.</title>
        <authorList>
            <person name="Hyeon J.W."/>
            <person name="Jeong S.E."/>
            <person name="Baek K."/>
            <person name="Jeon C.O."/>
        </authorList>
    </citation>
    <scope>NUCLEOTIDE SEQUENCE [LARGE SCALE GENOMIC DNA]</scope>
    <source>
        <strain evidence="10 11">MA7-20</strain>
    </source>
</reference>
<dbReference type="InterPro" id="IPR038763">
    <property type="entry name" value="DHH_sf"/>
</dbReference>
<evidence type="ECO:0000313" key="11">
    <source>
        <dbReference type="Proteomes" id="UP000293719"/>
    </source>
</evidence>
<dbReference type="Gene3D" id="3.90.1640.30">
    <property type="match status" value="1"/>
</dbReference>
<dbReference type="RefSeq" id="WP_131616541.1">
    <property type="nucleotide sequence ID" value="NZ_CP036532.1"/>
</dbReference>
<dbReference type="OrthoDB" id="9809852at2"/>
<dbReference type="SUPFAM" id="SSF64182">
    <property type="entry name" value="DHH phosphoesterases"/>
    <property type="match status" value="1"/>
</dbReference>
<evidence type="ECO:0000259" key="8">
    <source>
        <dbReference type="Pfam" id="PF02272"/>
    </source>
</evidence>
<gene>
    <name evidence="10" type="primary">recJ</name>
    <name evidence="10" type="ORF">E0E05_09785</name>
</gene>
<proteinExistence type="inferred from homology"/>
<dbReference type="GO" id="GO:0003676">
    <property type="term" value="F:nucleic acid binding"/>
    <property type="evidence" value="ECO:0007669"/>
    <property type="project" value="InterPro"/>
</dbReference>
<keyword evidence="5 10" id="KW-0269">Exonuclease</keyword>
<comment type="similarity">
    <text evidence="1">Belongs to the RecJ family.</text>
</comment>
<dbReference type="Pfam" id="PF17768">
    <property type="entry name" value="RecJ_OB"/>
    <property type="match status" value="1"/>
</dbReference>
<keyword evidence="6" id="KW-0175">Coiled coil</keyword>
<feature type="coiled-coil region" evidence="6">
    <location>
        <begin position="328"/>
        <end position="360"/>
    </location>
</feature>
<keyword evidence="3" id="KW-0540">Nuclease</keyword>
<feature type="domain" description="DHHA1" evidence="8">
    <location>
        <begin position="368"/>
        <end position="463"/>
    </location>
</feature>